<accession>A0A0F6YIA2</accession>
<reference evidence="2 3" key="1">
    <citation type="submission" date="2015-03" db="EMBL/GenBank/DDBJ databases">
        <title>Genome assembly of Sandaracinus amylolyticus DSM 53668.</title>
        <authorList>
            <person name="Sharma G."/>
            <person name="Subramanian S."/>
        </authorList>
    </citation>
    <scope>NUCLEOTIDE SEQUENCE [LARGE SCALE GENOMIC DNA]</scope>
    <source>
        <strain evidence="2 3">DSM 53668</strain>
    </source>
</reference>
<gene>
    <name evidence="2" type="ORF">DB32_003915</name>
</gene>
<evidence type="ECO:0000313" key="2">
    <source>
        <dbReference type="EMBL" id="AKF06766.1"/>
    </source>
</evidence>
<dbReference type="AlphaFoldDB" id="A0A0F6YIA2"/>
<organism evidence="2 3">
    <name type="scientific">Sandaracinus amylolyticus</name>
    <dbReference type="NCBI Taxonomy" id="927083"/>
    <lineage>
        <taxon>Bacteria</taxon>
        <taxon>Pseudomonadati</taxon>
        <taxon>Myxococcota</taxon>
        <taxon>Polyangia</taxon>
        <taxon>Polyangiales</taxon>
        <taxon>Sandaracinaceae</taxon>
        <taxon>Sandaracinus</taxon>
    </lineage>
</organism>
<name>A0A0F6YIA2_9BACT</name>
<protein>
    <submittedName>
        <fullName evidence="2">Uncharacterized protein</fullName>
    </submittedName>
</protein>
<dbReference type="Proteomes" id="UP000034883">
    <property type="component" value="Chromosome"/>
</dbReference>
<dbReference type="KEGG" id="samy:DB32_003915"/>
<proteinExistence type="predicted"/>
<evidence type="ECO:0000313" key="3">
    <source>
        <dbReference type="Proteomes" id="UP000034883"/>
    </source>
</evidence>
<dbReference type="STRING" id="927083.DB32_003915"/>
<evidence type="ECO:0000256" key="1">
    <source>
        <dbReference type="SAM" id="SignalP"/>
    </source>
</evidence>
<feature type="chain" id="PRO_5002512946" evidence="1">
    <location>
        <begin position="24"/>
        <end position="377"/>
    </location>
</feature>
<keyword evidence="3" id="KW-1185">Reference proteome</keyword>
<sequence>MVRGSVSAALLVVLLAVPGVASSQDDEGLRFERFEARFATFVQRGAGWQSQASDDPRAPGSEALEVYQPALYARLREGRETVHEITVPIDVVTSASADALDAVSTASLVNEAVGLHVAHRFALDADTRVTARWGGNVEETLRSGTVGLSIARELAEDNATLVVSADVIADHLDRILPNGSTPEERGRVAATFNVSLAQLLSPTTMIELAGGATLQAGELATTWGSVPTLAGGRAAEVLPDTRARYAVRATLRQAVLETMTFGEAAYRLYADDLGVVAHTGELGITQYVIPGTLWIRADARVHTQTAPWLWTSLLQDDGAPGPRTADSDLAELVAIEGGGALRWIYDRGSWLELEGAHYVRTNGLDVTRVALTWGQAF</sequence>
<keyword evidence="1" id="KW-0732">Signal</keyword>
<dbReference type="EMBL" id="CP011125">
    <property type="protein sequence ID" value="AKF06766.1"/>
    <property type="molecule type" value="Genomic_DNA"/>
</dbReference>
<feature type="signal peptide" evidence="1">
    <location>
        <begin position="1"/>
        <end position="23"/>
    </location>
</feature>